<dbReference type="SUPFAM" id="SSF74653">
    <property type="entry name" value="TolA/TonB C-terminal domain"/>
    <property type="match status" value="1"/>
</dbReference>
<accession>A0A4V2Q391</accession>
<dbReference type="GO" id="GO:0019867">
    <property type="term" value="C:outer membrane"/>
    <property type="evidence" value="ECO:0007669"/>
    <property type="project" value="InterPro"/>
</dbReference>
<dbReference type="Proteomes" id="UP000294555">
    <property type="component" value="Unassembled WGS sequence"/>
</dbReference>
<evidence type="ECO:0000259" key="4">
    <source>
        <dbReference type="SMART" id="SM00965"/>
    </source>
</evidence>
<keyword evidence="1" id="KW-0813">Transport</keyword>
<feature type="domain" description="Secretin/TonB short N-terminal" evidence="4">
    <location>
        <begin position="54"/>
        <end position="105"/>
    </location>
</feature>
<comment type="caution">
    <text evidence="5">The sequence shown here is derived from an EMBL/GenBank/DDBJ whole genome shotgun (WGS) entry which is preliminary data.</text>
</comment>
<keyword evidence="6" id="KW-1185">Reference proteome</keyword>
<dbReference type="AlphaFoldDB" id="A0A4V2Q391"/>
<reference evidence="5 6" key="1">
    <citation type="submission" date="2019-02" db="EMBL/GenBank/DDBJ databases">
        <title>Investigation of anaerobic lignin degradation for improved lignocellulosic biofuels.</title>
        <authorList>
            <person name="Deangelis K."/>
        </authorList>
    </citation>
    <scope>NUCLEOTIDE SEQUENCE [LARGE SCALE GENOMIC DNA]</scope>
    <source>
        <strain evidence="5 6">159R</strain>
    </source>
</reference>
<proteinExistence type="predicted"/>
<keyword evidence="2" id="KW-0472">Membrane</keyword>
<evidence type="ECO:0000256" key="1">
    <source>
        <dbReference type="ARBA" id="ARBA00022448"/>
    </source>
</evidence>
<dbReference type="Gene3D" id="3.55.50.30">
    <property type="match status" value="1"/>
</dbReference>
<organism evidence="5 6">
    <name type="scientific">Sodalis ligni</name>
    <dbReference type="NCBI Taxonomy" id="2697027"/>
    <lineage>
        <taxon>Bacteria</taxon>
        <taxon>Pseudomonadati</taxon>
        <taxon>Pseudomonadota</taxon>
        <taxon>Gammaproteobacteria</taxon>
        <taxon>Enterobacterales</taxon>
        <taxon>Bruguierivoracaceae</taxon>
        <taxon>Sodalis</taxon>
    </lineage>
</organism>
<evidence type="ECO:0000256" key="3">
    <source>
        <dbReference type="ARBA" id="ARBA00023237"/>
    </source>
</evidence>
<dbReference type="InterPro" id="IPR011662">
    <property type="entry name" value="Secretin/TonB_short_N"/>
</dbReference>
<dbReference type="SMART" id="SM00965">
    <property type="entry name" value="STN"/>
    <property type="match status" value="1"/>
</dbReference>
<evidence type="ECO:0000313" key="5">
    <source>
        <dbReference type="EMBL" id="TCL05868.1"/>
    </source>
</evidence>
<gene>
    <name evidence="5" type="ORF">EZJ58_4090</name>
</gene>
<sequence>MMAFSGVLAFLLPAAADGNRTLPMAEPSSRAVWFDIPPQPLAQALTRFGEQAGLAALVDSRLTAGRRSGGVHGYYPPPAALRLLLQNTGLAAHYTSADAFTVLMAEARKNSLPSSINNAGDTSTLGLGGNGYAAVIQRAILRLLCASPQTRPGGYRAVLQFWLSAQGSVSRVELLDSTGLDSRDTAILDRLRRLHMDMPQQGHLPQPLTVLLLPGSNGDCQLSGITRR</sequence>
<evidence type="ECO:0000313" key="6">
    <source>
        <dbReference type="Proteomes" id="UP000294555"/>
    </source>
</evidence>
<evidence type="ECO:0000256" key="2">
    <source>
        <dbReference type="ARBA" id="ARBA00023136"/>
    </source>
</evidence>
<keyword evidence="3" id="KW-0998">Cell outer membrane</keyword>
<protein>
    <recommendedName>
        <fullName evidence="4">Secretin/TonB short N-terminal domain-containing protein</fullName>
    </recommendedName>
</protein>
<name>A0A4V2Q391_9GAMM</name>
<dbReference type="EMBL" id="SJOI01000001">
    <property type="protein sequence ID" value="TCL05868.1"/>
    <property type="molecule type" value="Genomic_DNA"/>
</dbReference>